<dbReference type="Proteomes" id="UP000078555">
    <property type="component" value="Unassembled WGS sequence"/>
</dbReference>
<evidence type="ECO:0000313" key="1">
    <source>
        <dbReference type="EMBL" id="SBT38664.1"/>
    </source>
</evidence>
<reference evidence="2" key="1">
    <citation type="submission" date="2016-05" db="EMBL/GenBank/DDBJ databases">
        <authorList>
            <person name="Naeem R."/>
        </authorList>
    </citation>
    <scope>NUCLEOTIDE SEQUENCE [LARGE SCALE GENOMIC DNA]</scope>
</reference>
<organism evidence="1 2">
    <name type="scientific">Plasmodium ovale wallikeri</name>
    <dbReference type="NCBI Taxonomy" id="864142"/>
    <lineage>
        <taxon>Eukaryota</taxon>
        <taxon>Sar</taxon>
        <taxon>Alveolata</taxon>
        <taxon>Apicomplexa</taxon>
        <taxon>Aconoidasida</taxon>
        <taxon>Haemosporida</taxon>
        <taxon>Plasmodiidae</taxon>
        <taxon>Plasmodium</taxon>
        <taxon>Plasmodium (Plasmodium)</taxon>
    </lineage>
</organism>
<dbReference type="EMBL" id="FLRD01000109">
    <property type="protein sequence ID" value="SBT38664.1"/>
    <property type="molecule type" value="Genomic_DNA"/>
</dbReference>
<sequence length="94" mass="10247">MRARAGSSMYTTVTHMADCATAHTGGQKEITSADSLFCHYHIYLSLLYHYISASAHQCISASVQHYIGKLANQQIGKSASRQIGKSANRQISTL</sequence>
<protein>
    <submittedName>
        <fullName evidence="1">Uncharacterized protein</fullName>
    </submittedName>
</protein>
<accession>A0A1A8Z412</accession>
<gene>
    <name evidence="1" type="ORF">POVWA1_038360</name>
</gene>
<name>A0A1A8Z412_PLAOA</name>
<dbReference type="AlphaFoldDB" id="A0A1A8Z412"/>
<evidence type="ECO:0000313" key="2">
    <source>
        <dbReference type="Proteomes" id="UP000078555"/>
    </source>
</evidence>
<keyword evidence="2" id="KW-1185">Reference proteome</keyword>
<proteinExistence type="predicted"/>